<feature type="domain" description="DUF4746" evidence="2">
    <location>
        <begin position="76"/>
        <end position="248"/>
    </location>
</feature>
<protein>
    <submittedName>
        <fullName evidence="3">Jg4379 protein</fullName>
    </submittedName>
</protein>
<reference evidence="3" key="1">
    <citation type="submission" date="2022-03" db="EMBL/GenBank/DDBJ databases">
        <authorList>
            <person name="Lindestad O."/>
        </authorList>
    </citation>
    <scope>NUCLEOTIDE SEQUENCE</scope>
</reference>
<dbReference type="EMBL" id="CAKXAJ010002813">
    <property type="protein sequence ID" value="CAH2208250.1"/>
    <property type="molecule type" value="Genomic_DNA"/>
</dbReference>
<feature type="compositionally biased region" description="Basic and acidic residues" evidence="1">
    <location>
        <begin position="84"/>
        <end position="106"/>
    </location>
</feature>
<sequence length="249" mass="28416">MIINSLPVHFCALIHKAGVVEYSANSYAFEKIMENFIIEAKTQPKGVTSPENNIYFILLFDDIDLIKREEREERDRLAAEQARLAREAEEEKQRIDKQRQDEERMARIQAGLPAEPEPEPADEGEEVEGEERENAETEATETTEATELAEEPEKIEDEQVEAEEEFHSDVSIEDEEYIPPGGLFVPGLYTPPNDLAKSNALAFFFPKAVTQITTIESEHLPQHLLVMFSIDKRHDVKEIMSQFPGEVIN</sequence>
<evidence type="ECO:0000256" key="1">
    <source>
        <dbReference type="SAM" id="MobiDB-lite"/>
    </source>
</evidence>
<dbReference type="Proteomes" id="UP000838756">
    <property type="component" value="Unassembled WGS sequence"/>
</dbReference>
<dbReference type="Pfam" id="PF15928">
    <property type="entry name" value="DUF4746"/>
    <property type="match status" value="1"/>
</dbReference>
<evidence type="ECO:0000313" key="4">
    <source>
        <dbReference type="Proteomes" id="UP000838756"/>
    </source>
</evidence>
<comment type="caution">
    <text evidence="3">The sequence shown here is derived from an EMBL/GenBank/DDBJ whole genome shotgun (WGS) entry which is preliminary data.</text>
</comment>
<proteinExistence type="predicted"/>
<evidence type="ECO:0000259" key="2">
    <source>
        <dbReference type="Pfam" id="PF15928"/>
    </source>
</evidence>
<keyword evidence="4" id="KW-1185">Reference proteome</keyword>
<gene>
    <name evidence="3" type="primary">jg4379</name>
    <name evidence="3" type="ORF">PAEG_LOCUS866</name>
</gene>
<dbReference type="AlphaFoldDB" id="A0A8S4QH85"/>
<feature type="non-terminal residue" evidence="3">
    <location>
        <position position="1"/>
    </location>
</feature>
<name>A0A8S4QH85_9NEOP</name>
<feature type="compositionally biased region" description="Acidic residues" evidence="1">
    <location>
        <begin position="147"/>
        <end position="163"/>
    </location>
</feature>
<accession>A0A8S4QH85</accession>
<feature type="compositionally biased region" description="Acidic residues" evidence="1">
    <location>
        <begin position="116"/>
        <end position="141"/>
    </location>
</feature>
<dbReference type="OrthoDB" id="10263751at2759"/>
<organism evidence="3 4">
    <name type="scientific">Pararge aegeria aegeria</name>
    <dbReference type="NCBI Taxonomy" id="348720"/>
    <lineage>
        <taxon>Eukaryota</taxon>
        <taxon>Metazoa</taxon>
        <taxon>Ecdysozoa</taxon>
        <taxon>Arthropoda</taxon>
        <taxon>Hexapoda</taxon>
        <taxon>Insecta</taxon>
        <taxon>Pterygota</taxon>
        <taxon>Neoptera</taxon>
        <taxon>Endopterygota</taxon>
        <taxon>Lepidoptera</taxon>
        <taxon>Glossata</taxon>
        <taxon>Ditrysia</taxon>
        <taxon>Papilionoidea</taxon>
        <taxon>Nymphalidae</taxon>
        <taxon>Satyrinae</taxon>
        <taxon>Satyrini</taxon>
        <taxon>Parargina</taxon>
        <taxon>Pararge</taxon>
    </lineage>
</organism>
<dbReference type="InterPro" id="IPR031827">
    <property type="entry name" value="DUF4746"/>
</dbReference>
<evidence type="ECO:0000313" key="3">
    <source>
        <dbReference type="EMBL" id="CAH2208250.1"/>
    </source>
</evidence>
<feature type="region of interest" description="Disordered" evidence="1">
    <location>
        <begin position="84"/>
        <end position="163"/>
    </location>
</feature>